<gene>
    <name evidence="2" type="ORF">EC835_11089</name>
</gene>
<evidence type="ECO:0000259" key="1">
    <source>
        <dbReference type="Pfam" id="PF00419"/>
    </source>
</evidence>
<dbReference type="Gene3D" id="2.60.40.1090">
    <property type="entry name" value="Fimbrial-type adhesion domain"/>
    <property type="match status" value="1"/>
</dbReference>
<dbReference type="AlphaFoldDB" id="A0A4R3NL83"/>
<evidence type="ECO:0000313" key="2">
    <source>
        <dbReference type="EMBL" id="TCT30218.1"/>
    </source>
</evidence>
<dbReference type="InterPro" id="IPR000259">
    <property type="entry name" value="Adhesion_dom_fimbrial"/>
</dbReference>
<dbReference type="GO" id="GO:0009289">
    <property type="term" value="C:pilus"/>
    <property type="evidence" value="ECO:0007669"/>
    <property type="project" value="InterPro"/>
</dbReference>
<feature type="domain" description="Fimbrial-type adhesion" evidence="1">
    <location>
        <begin position="33"/>
        <end position="176"/>
    </location>
</feature>
<dbReference type="SUPFAM" id="SSF49401">
    <property type="entry name" value="Bacterial adhesins"/>
    <property type="match status" value="1"/>
</dbReference>
<protein>
    <submittedName>
        <fullName evidence="2">Fimbrial protein</fullName>
    </submittedName>
</protein>
<evidence type="ECO:0000313" key="3">
    <source>
        <dbReference type="Proteomes" id="UP000295055"/>
    </source>
</evidence>
<sequence>MKQINKIRKYWWGLLIFISPVVNGDVFVDVVATMVDPACHVRSENNDSPLQINFGVVEINGAPGVSLTKDFPVYISGCSGRKTLSVLLNPKGYGTEEYQGRQILSTSAKGLGIDFFDITDGLTFPLELNQIQTITPQPISATEHRINLQAKLVNTRPLSQLPAGRFTSAMMISVTYH</sequence>
<accession>A0A4R3NL83</accession>
<dbReference type="RefSeq" id="WP_132497124.1">
    <property type="nucleotide sequence ID" value="NZ_SMAS01000010.1"/>
</dbReference>
<dbReference type="EMBL" id="SMAS01000010">
    <property type="protein sequence ID" value="TCT30218.1"/>
    <property type="molecule type" value="Genomic_DNA"/>
</dbReference>
<reference evidence="2 3" key="1">
    <citation type="submission" date="2019-03" db="EMBL/GenBank/DDBJ databases">
        <title>Genomic analyses of the natural microbiome of Caenorhabditis elegans.</title>
        <authorList>
            <person name="Samuel B."/>
        </authorList>
    </citation>
    <scope>NUCLEOTIDE SEQUENCE [LARGE SCALE GENOMIC DNA]</scope>
    <source>
        <strain evidence="2 3">JUb102</strain>
    </source>
</reference>
<dbReference type="Pfam" id="PF00419">
    <property type="entry name" value="Fimbrial"/>
    <property type="match status" value="1"/>
</dbReference>
<dbReference type="Proteomes" id="UP000295055">
    <property type="component" value="Unassembled WGS sequence"/>
</dbReference>
<organism evidence="2 3">
    <name type="scientific">Providencia alcalifaciens</name>
    <dbReference type="NCBI Taxonomy" id="126385"/>
    <lineage>
        <taxon>Bacteria</taxon>
        <taxon>Pseudomonadati</taxon>
        <taxon>Pseudomonadota</taxon>
        <taxon>Gammaproteobacteria</taxon>
        <taxon>Enterobacterales</taxon>
        <taxon>Morganellaceae</taxon>
        <taxon>Providencia</taxon>
    </lineage>
</organism>
<name>A0A4R3NL83_9GAMM</name>
<dbReference type="GO" id="GO:0007155">
    <property type="term" value="P:cell adhesion"/>
    <property type="evidence" value="ECO:0007669"/>
    <property type="project" value="InterPro"/>
</dbReference>
<dbReference type="InterPro" id="IPR036937">
    <property type="entry name" value="Adhesion_dom_fimbrial_sf"/>
</dbReference>
<comment type="caution">
    <text evidence="2">The sequence shown here is derived from an EMBL/GenBank/DDBJ whole genome shotgun (WGS) entry which is preliminary data.</text>
</comment>
<proteinExistence type="predicted"/>
<dbReference type="InterPro" id="IPR008966">
    <property type="entry name" value="Adhesion_dom_sf"/>
</dbReference>
<dbReference type="OrthoDB" id="6455423at2"/>